<dbReference type="CDD" id="cd18799">
    <property type="entry name" value="SF2_C_EcoAI-like"/>
    <property type="match status" value="1"/>
</dbReference>
<reference evidence="3" key="1">
    <citation type="submission" date="2016-12" db="EMBL/GenBank/DDBJ databases">
        <authorList>
            <person name="Varghese N."/>
            <person name="Submissions S."/>
        </authorList>
    </citation>
    <scope>NUCLEOTIDE SEQUENCE [LARGE SCALE GENOMIC DNA]</scope>
    <source>
        <strain evidence="3">DSM 45599</strain>
    </source>
</reference>
<gene>
    <name evidence="2" type="ORF">SAMN04489832_4578</name>
</gene>
<dbReference type="EMBL" id="FSQT01000002">
    <property type="protein sequence ID" value="SIN26259.1"/>
    <property type="molecule type" value="Genomic_DNA"/>
</dbReference>
<dbReference type="GO" id="GO:0003677">
    <property type="term" value="F:DNA binding"/>
    <property type="evidence" value="ECO:0007669"/>
    <property type="project" value="InterPro"/>
</dbReference>
<accession>A0A1N5ZWV8</accession>
<dbReference type="InterPro" id="IPR027417">
    <property type="entry name" value="P-loop_NTPase"/>
</dbReference>
<organism evidence="2 3">
    <name type="scientific">Micromonospora cremea</name>
    <dbReference type="NCBI Taxonomy" id="709881"/>
    <lineage>
        <taxon>Bacteria</taxon>
        <taxon>Bacillati</taxon>
        <taxon>Actinomycetota</taxon>
        <taxon>Actinomycetes</taxon>
        <taxon>Micromonosporales</taxon>
        <taxon>Micromonosporaceae</taxon>
        <taxon>Micromonospora</taxon>
    </lineage>
</organism>
<dbReference type="STRING" id="709881.SAMN04489832_4578"/>
<dbReference type="InterPro" id="IPR013670">
    <property type="entry name" value="EcoEI_R_C_dom"/>
</dbReference>
<dbReference type="GO" id="GO:0016787">
    <property type="term" value="F:hydrolase activity"/>
    <property type="evidence" value="ECO:0007669"/>
    <property type="project" value="InterPro"/>
</dbReference>
<evidence type="ECO:0000259" key="1">
    <source>
        <dbReference type="PROSITE" id="PS51192"/>
    </source>
</evidence>
<dbReference type="SMART" id="SM00487">
    <property type="entry name" value="DEXDc"/>
    <property type="match status" value="1"/>
</dbReference>
<dbReference type="InterPro" id="IPR006935">
    <property type="entry name" value="Helicase/UvrB_N"/>
</dbReference>
<proteinExistence type="predicted"/>
<name>A0A1N5ZWV8_9ACTN</name>
<dbReference type="RefSeq" id="WP_143728484.1">
    <property type="nucleotide sequence ID" value="NZ_FSQT01000002.1"/>
</dbReference>
<dbReference type="Gene3D" id="3.90.1570.30">
    <property type="match status" value="1"/>
</dbReference>
<dbReference type="Proteomes" id="UP000185124">
    <property type="component" value="Unassembled WGS sequence"/>
</dbReference>
<evidence type="ECO:0000313" key="2">
    <source>
        <dbReference type="EMBL" id="SIN26259.1"/>
    </source>
</evidence>
<dbReference type="AlphaFoldDB" id="A0A1N5ZWV8"/>
<dbReference type="Pfam" id="PF08463">
    <property type="entry name" value="EcoEI_R_C"/>
    <property type="match status" value="1"/>
</dbReference>
<dbReference type="Gene3D" id="3.40.50.300">
    <property type="entry name" value="P-loop containing nucleotide triphosphate hydrolases"/>
    <property type="match status" value="2"/>
</dbReference>
<evidence type="ECO:0000313" key="3">
    <source>
        <dbReference type="Proteomes" id="UP000185124"/>
    </source>
</evidence>
<dbReference type="Pfam" id="PF04851">
    <property type="entry name" value="ResIII"/>
    <property type="match status" value="1"/>
</dbReference>
<protein>
    <submittedName>
        <fullName evidence="2">Type I restriction enzyme, R subunit</fullName>
    </submittedName>
</protein>
<dbReference type="PROSITE" id="PS51192">
    <property type="entry name" value="HELICASE_ATP_BIND_1"/>
    <property type="match status" value="1"/>
</dbReference>
<dbReference type="InterPro" id="IPR050742">
    <property type="entry name" value="Helicase_Restrict-Modif_Enz"/>
</dbReference>
<dbReference type="OrthoDB" id="9758243at2"/>
<dbReference type="InterPro" id="IPR014001">
    <property type="entry name" value="Helicase_ATP-bd"/>
</dbReference>
<sequence length="920" mass="102491">MDEIAGNQRLAAEQRARVLIDRQLKDAGWAVQDQKTMNLFAGPGVAVREAVMANGHGRADYLLYVDQKTVGVIEAKPQGTPLSGVEWQSAKYADGLRPEVRRKALTVDGRLPFVFEASGSECHFTNGFDPQRRARRIFAFPQPGTLARILRDAEADPKRPTWRAKVRSLPPLDTAPLRPAQITAIQGIERSLAEQRFDRSLVQMATGAGKTYTAVTESYRLLKHGGFARILFLVDRNNLADQTLAEFQNYRTPDDGRRFTELYNVDKLTSTGMLRSSSVVISTIQRVYRVLAGDTAPEGDDPGLDDYVPDAPVTVVYNRDLPPEAFDLVIVDEAHRSIYGVWRGVLDYFDAHIAGLTATPGKQTFGFFRQNLVSEYTYPQSVADRVNVDFDLYRIKTQISEQGSRIEAGTIVPKVDRRTRVQRLEELDEDLEYTSKQLDRAVTANSQIRLVLDTFRDKLFIDIFPGRTTVPKTLIFCKDDAHAEEVVTTVREVFGKGNDFAAKITYSARDPKGQLQAFRTSASLRIAVTVDMIATGTDVKPLECVFFMRDVRSASYFEQMKGRGARTIAPADFQAVTPDATEKTRFVIVDAVGVTEHDFVDPPLNREKGVSLKQLLDKAAALTLTEAEIATLASRLAALELQLTPAEQAELDQVADTPVRDIVRGLVDAVDPDTQAKAAADAVDPAAAVQNLLNAAVKPLAANPKLRQRILELRQAHDRIIDEVSVDTLVDAYGVVDASRARSIVESWQAYLDVHRDEITAIQLLTEAHERHISFTDIKELADRIGRPPRNWTPDLIWSAYEALDASRVRHSDRHTLTDLVSLIRFTVGEDDRLVPYTERVRERYAAWLLQQQQAGVIFSDAERWWLDRMVEVIAVSAGISPDDLDNAPFTERGGIDGAIRDLGPRAATLIDQLNTELTA</sequence>
<dbReference type="CDD" id="cd18032">
    <property type="entry name" value="DEXHc_RE_I_III_res"/>
    <property type="match status" value="1"/>
</dbReference>
<keyword evidence="3" id="KW-1185">Reference proteome</keyword>
<dbReference type="PANTHER" id="PTHR47396:SF1">
    <property type="entry name" value="ATP-DEPENDENT HELICASE IRC3-RELATED"/>
    <property type="match status" value="1"/>
</dbReference>
<dbReference type="GO" id="GO:0005829">
    <property type="term" value="C:cytosol"/>
    <property type="evidence" value="ECO:0007669"/>
    <property type="project" value="TreeGrafter"/>
</dbReference>
<feature type="domain" description="Helicase ATP-binding" evidence="1">
    <location>
        <begin position="191"/>
        <end position="378"/>
    </location>
</feature>
<dbReference type="GO" id="GO:0006304">
    <property type="term" value="P:DNA modification"/>
    <property type="evidence" value="ECO:0007669"/>
    <property type="project" value="InterPro"/>
</dbReference>
<dbReference type="SUPFAM" id="SSF52540">
    <property type="entry name" value="P-loop containing nucleoside triphosphate hydrolases"/>
    <property type="match status" value="2"/>
</dbReference>
<dbReference type="PANTHER" id="PTHR47396">
    <property type="entry name" value="TYPE I RESTRICTION ENZYME ECOKI R PROTEIN"/>
    <property type="match status" value="1"/>
</dbReference>
<dbReference type="GO" id="GO:0005524">
    <property type="term" value="F:ATP binding"/>
    <property type="evidence" value="ECO:0007669"/>
    <property type="project" value="InterPro"/>
</dbReference>